<dbReference type="RefSeq" id="WP_157292809.1">
    <property type="nucleotide sequence ID" value="NZ_KQ556989.1"/>
</dbReference>
<dbReference type="Proteomes" id="UP000051634">
    <property type="component" value="Unassembled WGS sequence"/>
</dbReference>
<keyword evidence="5" id="KW-1185">Reference proteome</keyword>
<organism evidence="2 5">
    <name type="scientific">endosymbiont of Ridgeia piscesae</name>
    <dbReference type="NCBI Taxonomy" id="54398"/>
    <lineage>
        <taxon>Bacteria</taxon>
        <taxon>Pseudomonadati</taxon>
        <taxon>Pseudomonadota</taxon>
        <taxon>Gammaproteobacteria</taxon>
        <taxon>sulfur-oxidizing symbionts</taxon>
    </lineage>
</organism>
<accession>A0A0T5Z1H9</accession>
<reference evidence="4 5" key="1">
    <citation type="submission" date="2015-11" db="EMBL/GenBank/DDBJ databases">
        <title>The genome of Candidatus Endoriftia persephone in Ridgeia piscesae and population structure of the North Eastern Pacific vestimentiferan symbionts.</title>
        <authorList>
            <person name="Perez M."/>
            <person name="Juniper K.S."/>
        </authorList>
    </citation>
    <scope>NUCLEOTIDE SEQUENCE [LARGE SCALE GENOMIC DNA]</scope>
    <source>
        <strain evidence="3">Ind10</strain>
        <strain evidence="2">Ind11</strain>
    </source>
</reference>
<evidence type="ECO:0000313" key="4">
    <source>
        <dbReference type="Proteomes" id="UP000051276"/>
    </source>
</evidence>
<dbReference type="AlphaFoldDB" id="A0A0T5Z1H9"/>
<evidence type="ECO:0000256" key="1">
    <source>
        <dbReference type="SAM" id="MobiDB-lite"/>
    </source>
</evidence>
<dbReference type="OrthoDB" id="1082028at2"/>
<dbReference type="EMBL" id="LDXT01000040">
    <property type="protein sequence ID" value="KRT56575.1"/>
    <property type="molecule type" value="Genomic_DNA"/>
</dbReference>
<dbReference type="STRING" id="54398.Ga0074115_1575"/>
<sequence>MKKQLMKSKKGDLARAKAEFMQFKNKQGKRPAHPATAAPREKAPAPAPKTAYKLLYCSEHIGKLSRVDFELSETTATGIKATALETPSASSCTPQAPDLDSITLKRKVTMSGSYNGCPHCGKKSFCRCNCGAISCSTGNAGIHKCPSCQKKFRTIPLTDAIDLTGNRERSQAPRIESAPRTALPRNTAKALPKNAPKTLPHKPAGLLPRK</sequence>
<protein>
    <submittedName>
        <fullName evidence="2">TerY-C metal binding domain</fullName>
    </submittedName>
</protein>
<name>A0A0T5Z1H9_9GAMM</name>
<feature type="region of interest" description="Disordered" evidence="1">
    <location>
        <begin position="165"/>
        <end position="210"/>
    </location>
</feature>
<evidence type="ECO:0000313" key="3">
    <source>
        <dbReference type="EMBL" id="KRT56720.1"/>
    </source>
</evidence>
<evidence type="ECO:0000313" key="5">
    <source>
        <dbReference type="Proteomes" id="UP000051634"/>
    </source>
</evidence>
<dbReference type="Proteomes" id="UP000051276">
    <property type="component" value="Unassembled WGS sequence"/>
</dbReference>
<dbReference type="EMBL" id="LMXI01000678">
    <property type="protein sequence ID" value="KRT56720.1"/>
    <property type="molecule type" value="Genomic_DNA"/>
</dbReference>
<comment type="caution">
    <text evidence="2">The sequence shown here is derived from an EMBL/GenBank/DDBJ whole genome shotgun (WGS) entry which is preliminary data.</text>
</comment>
<gene>
    <name evidence="2" type="ORF">Ga0074115_1575</name>
    <name evidence="3" type="ORF">Ga0076813_10164</name>
</gene>
<proteinExistence type="predicted"/>
<feature type="compositionally biased region" description="Basic and acidic residues" evidence="1">
    <location>
        <begin position="9"/>
        <end position="18"/>
    </location>
</feature>
<feature type="region of interest" description="Disordered" evidence="1">
    <location>
        <begin position="1"/>
        <end position="46"/>
    </location>
</feature>
<evidence type="ECO:0000313" key="2">
    <source>
        <dbReference type="EMBL" id="KRT56575.1"/>
    </source>
</evidence>